<dbReference type="PANTHER" id="PTHR43292:SF3">
    <property type="entry name" value="ACYL-COA DEHYDROGENASE FADE29"/>
    <property type="match status" value="1"/>
</dbReference>
<evidence type="ECO:0000256" key="6">
    <source>
        <dbReference type="RuleBase" id="RU362125"/>
    </source>
</evidence>
<evidence type="ECO:0000313" key="10">
    <source>
        <dbReference type="EMBL" id="MDR5653296.1"/>
    </source>
</evidence>
<proteinExistence type="inferred from homology"/>
<dbReference type="Gene3D" id="1.10.540.10">
    <property type="entry name" value="Acyl-CoA dehydrogenase/oxidase, N-terminal domain"/>
    <property type="match status" value="1"/>
</dbReference>
<sequence>MAYEEFRRDDYNALTDDDFRALVRRFLHENHPPEIRHPAKRLHWDDAGPWYMILSAAGWLAPAWPRRYGGMGLSPAKHLIYVEEFEQFGAARTPDHGMMLLGPLLINYGSEEQKAHFLPKILSGEHIWCQGYSEPGAGSDLANLRTEAVLDGDEWVVNGQKIWTTLAGDADWIFCLVRTDRSGKKQEGISFLLIPLDTPGITIRPIINLELDDEFSEVFFDNVRVPGGNIVGEVNKGWTMAKNLLGFERIFLGGPRQAANALAKLRRLGEVYGLLDDAAFVDRYTGFLMELEDHKCLFEGIADKLRRGEHLGPEVSFLKLNQTGLYQRITEYGLDLMAEDGGLLHPLNGNRDLAMTTQFLNARATTIYGGTTQVQKNILAKAVLDLP</sequence>
<dbReference type="Gene3D" id="1.20.140.10">
    <property type="entry name" value="Butyryl-CoA Dehydrogenase, subunit A, domain 3"/>
    <property type="match status" value="1"/>
</dbReference>
<evidence type="ECO:0000256" key="4">
    <source>
        <dbReference type="ARBA" id="ARBA00022827"/>
    </source>
</evidence>
<dbReference type="Pfam" id="PF02771">
    <property type="entry name" value="Acyl-CoA_dh_N"/>
    <property type="match status" value="1"/>
</dbReference>
<name>A0ABU1F8U4_9RHOB</name>
<evidence type="ECO:0000259" key="8">
    <source>
        <dbReference type="Pfam" id="PF02770"/>
    </source>
</evidence>
<dbReference type="InterPro" id="IPR046373">
    <property type="entry name" value="Acyl-CoA_Oxase/DH_mid-dom_sf"/>
</dbReference>
<comment type="similarity">
    <text evidence="2 6">Belongs to the acyl-CoA dehydrogenase family.</text>
</comment>
<keyword evidence="4 6" id="KW-0274">FAD</keyword>
<feature type="domain" description="Acyl-CoA dehydrogenase/oxidase C-terminal" evidence="7">
    <location>
        <begin position="235"/>
        <end position="384"/>
    </location>
</feature>
<evidence type="ECO:0000313" key="11">
    <source>
        <dbReference type="Proteomes" id="UP001247754"/>
    </source>
</evidence>
<reference evidence="10 11" key="1">
    <citation type="submission" date="2023-09" db="EMBL/GenBank/DDBJ databases">
        <title>Xinfangfangia sedmenti sp. nov., isolated the sedment.</title>
        <authorList>
            <person name="Xu L."/>
        </authorList>
    </citation>
    <scope>NUCLEOTIDE SEQUENCE [LARGE SCALE GENOMIC DNA]</scope>
    <source>
        <strain evidence="10 11">LG-4</strain>
    </source>
</reference>
<dbReference type="InterPro" id="IPR013786">
    <property type="entry name" value="AcylCoA_DH/ox_N"/>
</dbReference>
<evidence type="ECO:0000259" key="7">
    <source>
        <dbReference type="Pfam" id="PF00441"/>
    </source>
</evidence>
<evidence type="ECO:0000259" key="9">
    <source>
        <dbReference type="Pfam" id="PF02771"/>
    </source>
</evidence>
<evidence type="ECO:0000256" key="2">
    <source>
        <dbReference type="ARBA" id="ARBA00009347"/>
    </source>
</evidence>
<comment type="caution">
    <text evidence="10">The sequence shown here is derived from an EMBL/GenBank/DDBJ whole genome shotgun (WGS) entry which is preliminary data.</text>
</comment>
<keyword evidence="5 6" id="KW-0560">Oxidoreductase</keyword>
<feature type="domain" description="Acyl-CoA oxidase/dehydrogenase middle" evidence="8">
    <location>
        <begin position="129"/>
        <end position="223"/>
    </location>
</feature>
<dbReference type="Gene3D" id="2.40.110.10">
    <property type="entry name" value="Butyryl-CoA Dehydrogenase, subunit A, domain 2"/>
    <property type="match status" value="1"/>
</dbReference>
<organism evidence="10 11">
    <name type="scientific">Ruixingdingia sedimenti</name>
    <dbReference type="NCBI Taxonomy" id="3073604"/>
    <lineage>
        <taxon>Bacteria</taxon>
        <taxon>Pseudomonadati</taxon>
        <taxon>Pseudomonadota</taxon>
        <taxon>Alphaproteobacteria</taxon>
        <taxon>Rhodobacterales</taxon>
        <taxon>Paracoccaceae</taxon>
        <taxon>Ruixingdingia</taxon>
    </lineage>
</organism>
<dbReference type="InterPro" id="IPR052161">
    <property type="entry name" value="Mycobact_Acyl-CoA_DH"/>
</dbReference>
<protein>
    <submittedName>
        <fullName evidence="10">Acyl-CoA dehydrogenase family protein</fullName>
    </submittedName>
</protein>
<keyword evidence="11" id="KW-1185">Reference proteome</keyword>
<dbReference type="InterPro" id="IPR006091">
    <property type="entry name" value="Acyl-CoA_Oxase/DH_mid-dom"/>
</dbReference>
<dbReference type="SUPFAM" id="SSF56645">
    <property type="entry name" value="Acyl-CoA dehydrogenase NM domain-like"/>
    <property type="match status" value="1"/>
</dbReference>
<dbReference type="RefSeq" id="WP_310457534.1">
    <property type="nucleotide sequence ID" value="NZ_JAVKPH010000012.1"/>
</dbReference>
<accession>A0ABU1F8U4</accession>
<dbReference type="PANTHER" id="PTHR43292">
    <property type="entry name" value="ACYL-COA DEHYDROGENASE"/>
    <property type="match status" value="1"/>
</dbReference>
<evidence type="ECO:0000256" key="1">
    <source>
        <dbReference type="ARBA" id="ARBA00001974"/>
    </source>
</evidence>
<dbReference type="Pfam" id="PF00441">
    <property type="entry name" value="Acyl-CoA_dh_1"/>
    <property type="match status" value="1"/>
</dbReference>
<evidence type="ECO:0000256" key="5">
    <source>
        <dbReference type="ARBA" id="ARBA00023002"/>
    </source>
</evidence>
<dbReference type="Proteomes" id="UP001247754">
    <property type="component" value="Unassembled WGS sequence"/>
</dbReference>
<evidence type="ECO:0000256" key="3">
    <source>
        <dbReference type="ARBA" id="ARBA00022630"/>
    </source>
</evidence>
<keyword evidence="3 6" id="KW-0285">Flavoprotein</keyword>
<feature type="domain" description="Acyl-CoA dehydrogenase/oxidase N-terminal" evidence="9">
    <location>
        <begin position="17"/>
        <end position="125"/>
    </location>
</feature>
<comment type="cofactor">
    <cofactor evidence="1 6">
        <name>FAD</name>
        <dbReference type="ChEBI" id="CHEBI:57692"/>
    </cofactor>
</comment>
<dbReference type="EMBL" id="JAVKPH010000012">
    <property type="protein sequence ID" value="MDR5653296.1"/>
    <property type="molecule type" value="Genomic_DNA"/>
</dbReference>
<dbReference type="SUPFAM" id="SSF47203">
    <property type="entry name" value="Acyl-CoA dehydrogenase C-terminal domain-like"/>
    <property type="match status" value="1"/>
</dbReference>
<dbReference type="Pfam" id="PF02770">
    <property type="entry name" value="Acyl-CoA_dh_M"/>
    <property type="match status" value="1"/>
</dbReference>
<dbReference type="InterPro" id="IPR009100">
    <property type="entry name" value="AcylCoA_DH/oxidase_NM_dom_sf"/>
</dbReference>
<gene>
    <name evidence="10" type="ORF">RGD00_11820</name>
</gene>
<dbReference type="InterPro" id="IPR036250">
    <property type="entry name" value="AcylCo_DH-like_C"/>
</dbReference>
<dbReference type="InterPro" id="IPR009075">
    <property type="entry name" value="AcylCo_DH/oxidase_C"/>
</dbReference>
<dbReference type="InterPro" id="IPR037069">
    <property type="entry name" value="AcylCoA_DH/ox_N_sf"/>
</dbReference>